<dbReference type="PANTHER" id="PTHR36849">
    <property type="entry name" value="CYTOPLASMIC PROTEIN-RELATED"/>
    <property type="match status" value="1"/>
</dbReference>
<evidence type="ECO:0000313" key="1">
    <source>
        <dbReference type="EMBL" id="KRG40704.1"/>
    </source>
</evidence>
<dbReference type="Pfam" id="PF22752">
    <property type="entry name" value="DUF488-N3i"/>
    <property type="match status" value="1"/>
</dbReference>
<gene>
    <name evidence="1" type="ORF">ARC20_12855</name>
</gene>
<evidence type="ECO:0000313" key="2">
    <source>
        <dbReference type="Proteomes" id="UP000051802"/>
    </source>
</evidence>
<name>A0A0R0A6G1_9GAMM</name>
<dbReference type="RefSeq" id="WP_057647651.1">
    <property type="nucleotide sequence ID" value="NZ_LLXU01000095.1"/>
</dbReference>
<dbReference type="OrthoDB" id="9790745at2"/>
<dbReference type="Proteomes" id="UP000051802">
    <property type="component" value="Unassembled WGS sequence"/>
</dbReference>
<accession>A0A0R0A6G1</accession>
<proteinExistence type="predicted"/>
<reference evidence="1 2" key="1">
    <citation type="submission" date="2015-10" db="EMBL/GenBank/DDBJ databases">
        <title>Genome sequencing and analysis of members of genus Stenotrophomonas.</title>
        <authorList>
            <person name="Patil P.P."/>
            <person name="Midha S."/>
            <person name="Patil P.B."/>
        </authorList>
    </citation>
    <scope>NUCLEOTIDE SEQUENCE [LARGE SCALE GENOMIC DNA]</scope>
    <source>
        <strain evidence="1 2">JCM 16536</strain>
    </source>
</reference>
<evidence type="ECO:0008006" key="3">
    <source>
        <dbReference type="Google" id="ProtNLM"/>
    </source>
</evidence>
<keyword evidence="2" id="KW-1185">Reference proteome</keyword>
<dbReference type="InterPro" id="IPR052552">
    <property type="entry name" value="YeaO-like"/>
</dbReference>
<protein>
    <recommendedName>
        <fullName evidence="3">MarR family transcriptional regulator</fullName>
    </recommendedName>
</protein>
<comment type="caution">
    <text evidence="1">The sequence shown here is derived from an EMBL/GenBank/DDBJ whole genome shotgun (WGS) entry which is preliminary data.</text>
</comment>
<dbReference type="PANTHER" id="PTHR36849:SF1">
    <property type="entry name" value="CYTOPLASMIC PROTEIN"/>
    <property type="match status" value="1"/>
</dbReference>
<dbReference type="EMBL" id="LLXU01000095">
    <property type="protein sequence ID" value="KRG40704.1"/>
    <property type="molecule type" value="Genomic_DNA"/>
</dbReference>
<sequence>MSLKIKRVYDPAGEHDGARVLVDRLWPRGVSKTRAHLDDWLKELAPSPALREWWDHDPERMVEFTERYRAELRDPTHQAALARLRDIIAGHPTTTLLYGAQDPVINHAHVLQNYLAHSRAH</sequence>
<organism evidence="1 2">
    <name type="scientific">Stenotrophomonas panacihumi</name>
    <dbReference type="NCBI Taxonomy" id="676599"/>
    <lineage>
        <taxon>Bacteria</taxon>
        <taxon>Pseudomonadati</taxon>
        <taxon>Pseudomonadota</taxon>
        <taxon>Gammaproteobacteria</taxon>
        <taxon>Lysobacterales</taxon>
        <taxon>Lysobacteraceae</taxon>
        <taxon>Stenotrophomonas</taxon>
    </lineage>
</organism>
<dbReference type="AlphaFoldDB" id="A0A0R0A6G1"/>